<feature type="chain" id="PRO_5024316467" description="RapA2 cadherin-like domain-containing protein" evidence="1">
    <location>
        <begin position="22"/>
        <end position="686"/>
    </location>
</feature>
<dbReference type="OrthoDB" id="6382813at2"/>
<dbReference type="RefSeq" id="WP_138319846.1">
    <property type="nucleotide sequence ID" value="NZ_VCBC01000008.1"/>
</dbReference>
<evidence type="ECO:0000313" key="4">
    <source>
        <dbReference type="Proteomes" id="UP000307790"/>
    </source>
</evidence>
<evidence type="ECO:0000313" key="3">
    <source>
        <dbReference type="EMBL" id="TLU65176.1"/>
    </source>
</evidence>
<keyword evidence="1" id="KW-0732">Signal</keyword>
<dbReference type="PROSITE" id="PS51257">
    <property type="entry name" value="PROKAR_LIPOPROTEIN"/>
    <property type="match status" value="1"/>
</dbReference>
<dbReference type="EMBL" id="VCBC01000008">
    <property type="protein sequence ID" value="TLU65176.1"/>
    <property type="molecule type" value="Genomic_DNA"/>
</dbReference>
<accession>A0A5R9IPM9</accession>
<protein>
    <recommendedName>
        <fullName evidence="2">RapA2 cadherin-like domain-containing protein</fullName>
    </recommendedName>
</protein>
<evidence type="ECO:0000259" key="2">
    <source>
        <dbReference type="Pfam" id="PF17803"/>
    </source>
</evidence>
<dbReference type="AlphaFoldDB" id="A0A5R9IPM9"/>
<dbReference type="Pfam" id="PF17803">
    <property type="entry name" value="Cadherin_4"/>
    <property type="match status" value="1"/>
</dbReference>
<keyword evidence="4" id="KW-1185">Reference proteome</keyword>
<name>A0A5R9IPM9_9GAMM</name>
<gene>
    <name evidence="3" type="ORF">FE810_09660</name>
</gene>
<proteinExistence type="predicted"/>
<dbReference type="Gene3D" id="2.60.120.260">
    <property type="entry name" value="Galactose-binding domain-like"/>
    <property type="match status" value="2"/>
</dbReference>
<sequence>MKTFQKSKMMLALAFTTLLGACDDDYVKPDDGVNAAPEHGGDIVRTYNEADAFEFLYLLGTPDGAKNGEGIAFDPDGDILYIDGFSSDAEDMTGFEFEGNKLGIRPSAIAPNLDTGDTLTVNFSYNISDGEAAVPRTITVTVIGEDFAPVFEDLTVSFTKFDEQGIVDLLEGVVDADGEALSISGFTADAANKFDIHSLDGSVLTLDIASISEQIALGETVSLVFNYDVEDHNHSLPRKATINIRGVRPEPLPPEVVMTYEGNLTNNDDMVYVDFADEKYTVEWNGDPILVDVDSIMPVDGGPALMFNKSSGSVLVIDPVDFSKYVAANGDMASWEYSFNLTDGEEGETAGHVVESSFVINFTRQEPTSLLTNGGFESGDLTGWTVADSSLVSVVATGDASEGAYQLEASGETTIKQSFDVQPGGAYYVRQTDRIGNWGRYSAWINGGEVPVYQSWGFHPPFVGGAEVPWKEHNTNVTSFVLASDDATTSRELTLGTSLISLDDVFAGRFSSDPVNNAVYQSGSNNVNFEDGTLGAWTGGNIAIESVTPINGLHSLRATGWAAANLALPKGTIENGKKYLLRLIVVAKKHDGNGFSPITLNLFDTNEGEVTSVFGDDLQSQIQPRTRNMVNHPLDEVFVIEQFINVDAYNSITDWNERGVTIQFKPSLWSGNGDFIVDDVQLVEVE</sequence>
<reference evidence="3 4" key="1">
    <citation type="submission" date="2019-05" db="EMBL/GenBank/DDBJ databases">
        <title>Genome sequences of Thalassotalea litorea 1K03283.</title>
        <authorList>
            <person name="Zhang D."/>
        </authorList>
    </citation>
    <scope>NUCLEOTIDE SEQUENCE [LARGE SCALE GENOMIC DNA]</scope>
    <source>
        <strain evidence="3 4">MCCC 1K03283</strain>
    </source>
</reference>
<evidence type="ECO:0000256" key="1">
    <source>
        <dbReference type="SAM" id="SignalP"/>
    </source>
</evidence>
<dbReference type="Proteomes" id="UP000307790">
    <property type="component" value="Unassembled WGS sequence"/>
</dbReference>
<organism evidence="3 4">
    <name type="scientific">Thalassotalea litorea</name>
    <dbReference type="NCBI Taxonomy" id="2020715"/>
    <lineage>
        <taxon>Bacteria</taxon>
        <taxon>Pseudomonadati</taxon>
        <taxon>Pseudomonadota</taxon>
        <taxon>Gammaproteobacteria</taxon>
        <taxon>Alteromonadales</taxon>
        <taxon>Colwelliaceae</taxon>
        <taxon>Thalassotalea</taxon>
    </lineage>
</organism>
<comment type="caution">
    <text evidence="3">The sequence shown here is derived from an EMBL/GenBank/DDBJ whole genome shotgun (WGS) entry which is preliminary data.</text>
</comment>
<feature type="domain" description="RapA2 cadherin-like" evidence="2">
    <location>
        <begin position="137"/>
        <end position="192"/>
    </location>
</feature>
<feature type="signal peptide" evidence="1">
    <location>
        <begin position="1"/>
        <end position="21"/>
    </location>
</feature>
<dbReference type="InterPro" id="IPR040853">
    <property type="entry name" value="RapA2_cadherin-like"/>
</dbReference>